<organism evidence="1 2">
    <name type="scientific">Colletotrichum chrysophilum</name>
    <dbReference type="NCBI Taxonomy" id="1836956"/>
    <lineage>
        <taxon>Eukaryota</taxon>
        <taxon>Fungi</taxon>
        <taxon>Dikarya</taxon>
        <taxon>Ascomycota</taxon>
        <taxon>Pezizomycotina</taxon>
        <taxon>Sordariomycetes</taxon>
        <taxon>Hypocreomycetidae</taxon>
        <taxon>Glomerellales</taxon>
        <taxon>Glomerellaceae</taxon>
        <taxon>Colletotrichum</taxon>
        <taxon>Colletotrichum gloeosporioides species complex</taxon>
    </lineage>
</organism>
<evidence type="ECO:0000313" key="2">
    <source>
        <dbReference type="Proteomes" id="UP001243330"/>
    </source>
</evidence>
<comment type="caution">
    <text evidence="1">The sequence shown here is derived from an EMBL/GenBank/DDBJ whole genome shotgun (WGS) entry which is preliminary data.</text>
</comment>
<proteinExistence type="predicted"/>
<sequence length="35" mass="4004">MGMKVTTLLTLRYIARKIILSHSVCQPIRLICFSP</sequence>
<reference evidence="1" key="1">
    <citation type="submission" date="2023-01" db="EMBL/GenBank/DDBJ databases">
        <title>Colletotrichum chrysophilum M932 genome sequence.</title>
        <authorList>
            <person name="Baroncelli R."/>
        </authorList>
    </citation>
    <scope>NUCLEOTIDE SEQUENCE</scope>
    <source>
        <strain evidence="1">M932</strain>
    </source>
</reference>
<dbReference type="EMBL" id="JAQOWY010001342">
    <property type="protein sequence ID" value="KAK1837409.1"/>
    <property type="molecule type" value="Genomic_DNA"/>
</dbReference>
<name>A0AAD9A1J6_9PEZI</name>
<keyword evidence="2" id="KW-1185">Reference proteome</keyword>
<gene>
    <name evidence="1" type="ORF">CCHR01_19967</name>
</gene>
<dbReference type="AlphaFoldDB" id="A0AAD9A1J6"/>
<accession>A0AAD9A1J6</accession>
<dbReference type="Proteomes" id="UP001243330">
    <property type="component" value="Unassembled WGS sequence"/>
</dbReference>
<evidence type="ECO:0000313" key="1">
    <source>
        <dbReference type="EMBL" id="KAK1837409.1"/>
    </source>
</evidence>
<protein>
    <submittedName>
        <fullName evidence="1">Uncharacterized protein</fullName>
    </submittedName>
</protein>